<dbReference type="AlphaFoldDB" id="A0A7W7A9H5"/>
<evidence type="ECO:0000313" key="3">
    <source>
        <dbReference type="EMBL" id="MBB4612806.1"/>
    </source>
</evidence>
<comment type="caution">
    <text evidence="3">The sequence shown here is derived from an EMBL/GenBank/DDBJ whole genome shotgun (WGS) entry which is preliminary data.</text>
</comment>
<evidence type="ECO:0000256" key="1">
    <source>
        <dbReference type="SAM" id="MobiDB-lite"/>
    </source>
</evidence>
<feature type="transmembrane region" description="Helical" evidence="2">
    <location>
        <begin position="88"/>
        <end position="107"/>
    </location>
</feature>
<evidence type="ECO:0000313" key="4">
    <source>
        <dbReference type="Proteomes" id="UP000538566"/>
    </source>
</evidence>
<feature type="region of interest" description="Disordered" evidence="1">
    <location>
        <begin position="133"/>
        <end position="255"/>
    </location>
</feature>
<keyword evidence="2" id="KW-1133">Transmembrane helix</keyword>
<protein>
    <submittedName>
        <fullName evidence="3">Uncharacterized protein</fullName>
    </submittedName>
</protein>
<keyword evidence="2" id="KW-0812">Transmembrane</keyword>
<feature type="compositionally biased region" description="Pro residues" evidence="1">
    <location>
        <begin position="246"/>
        <end position="255"/>
    </location>
</feature>
<dbReference type="RefSeq" id="WP_144907775.1">
    <property type="nucleotide sequence ID" value="NZ_JACHOA010000002.1"/>
</dbReference>
<keyword evidence="2" id="KW-0472">Membrane</keyword>
<gene>
    <name evidence="3" type="ORF">GGR37_001065</name>
</gene>
<keyword evidence="4" id="KW-1185">Reference proteome</keyword>
<proteinExistence type="predicted"/>
<organism evidence="3 4">
    <name type="scientific">Novosphingobium taihuense</name>
    <dbReference type="NCBI Taxonomy" id="260085"/>
    <lineage>
        <taxon>Bacteria</taxon>
        <taxon>Pseudomonadati</taxon>
        <taxon>Pseudomonadota</taxon>
        <taxon>Alphaproteobacteria</taxon>
        <taxon>Sphingomonadales</taxon>
        <taxon>Sphingomonadaceae</taxon>
        <taxon>Novosphingobium</taxon>
    </lineage>
</organism>
<sequence length="255" mass="24953">MARKVPASPAQAEAALDAALARAPRPALPPGLTARIVAQATALPQLPADGSVESHEEAPRVSAKVIPFHTARAEAVADQQPVKARRGLLAGGFAAIAATIAAVVLIGQSGQQVGPTSAPAPMMAQRENAPAPIQAAPAAAPETRLASAPAAHSQAPAKAASVLTSPSEPAPLAAPTSAPEPQLAATVPPAPRESAGPSSDPSPRPNPRGLMGPPAPQQGWAFSGGAPGGGTLPGGQSLPSQTTGSAPPPPPPPGH</sequence>
<dbReference type="EMBL" id="JACHOA010000002">
    <property type="protein sequence ID" value="MBB4612806.1"/>
    <property type="molecule type" value="Genomic_DNA"/>
</dbReference>
<evidence type="ECO:0000256" key="2">
    <source>
        <dbReference type="SAM" id="Phobius"/>
    </source>
</evidence>
<name>A0A7W7A9H5_9SPHN</name>
<dbReference type="Proteomes" id="UP000538566">
    <property type="component" value="Unassembled WGS sequence"/>
</dbReference>
<accession>A0A7W7A9H5</accession>
<reference evidence="3 4" key="1">
    <citation type="submission" date="2020-08" db="EMBL/GenBank/DDBJ databases">
        <title>Genomic Encyclopedia of Type Strains, Phase IV (KMG-IV): sequencing the most valuable type-strain genomes for metagenomic binning, comparative biology and taxonomic classification.</title>
        <authorList>
            <person name="Goeker M."/>
        </authorList>
    </citation>
    <scope>NUCLEOTIDE SEQUENCE [LARGE SCALE GENOMIC DNA]</scope>
    <source>
        <strain evidence="3 4">DSM 17507</strain>
    </source>
</reference>
<feature type="compositionally biased region" description="Low complexity" evidence="1">
    <location>
        <begin position="133"/>
        <end position="161"/>
    </location>
</feature>